<dbReference type="AlphaFoldDB" id="A0A101RVA1"/>
<feature type="compositionally biased region" description="Basic and acidic residues" evidence="1">
    <location>
        <begin position="28"/>
        <end position="47"/>
    </location>
</feature>
<dbReference type="EMBL" id="LMWV01000025">
    <property type="protein sequence ID" value="KUN62407.1"/>
    <property type="molecule type" value="Genomic_DNA"/>
</dbReference>
<gene>
    <name evidence="2" type="ORF">AQJ54_31370</name>
</gene>
<evidence type="ECO:0000313" key="2">
    <source>
        <dbReference type="EMBL" id="KUN62407.1"/>
    </source>
</evidence>
<evidence type="ECO:0000256" key="1">
    <source>
        <dbReference type="SAM" id="MobiDB-lite"/>
    </source>
</evidence>
<proteinExistence type="predicted"/>
<protein>
    <submittedName>
        <fullName evidence="2">Uncharacterized protein</fullName>
    </submittedName>
</protein>
<name>A0A101RVA1_9ACTN</name>
<sequence length="74" mass="8336">MVRRRERREIRGPGRPMPYDDGLPEGQHTPEHHAQHRDGPDTPDGRRTTVRPSADEMNTEEPGDTATDARDPPG</sequence>
<organism evidence="2 3">
    <name type="scientific">Streptomyces griseorubiginosus</name>
    <dbReference type="NCBI Taxonomy" id="67304"/>
    <lineage>
        <taxon>Bacteria</taxon>
        <taxon>Bacillati</taxon>
        <taxon>Actinomycetota</taxon>
        <taxon>Actinomycetes</taxon>
        <taxon>Kitasatosporales</taxon>
        <taxon>Streptomycetaceae</taxon>
        <taxon>Streptomyces</taxon>
    </lineage>
</organism>
<comment type="caution">
    <text evidence="2">The sequence shown here is derived from an EMBL/GenBank/DDBJ whole genome shotgun (WGS) entry which is preliminary data.</text>
</comment>
<accession>A0A101RVA1</accession>
<evidence type="ECO:0000313" key="3">
    <source>
        <dbReference type="Proteomes" id="UP000054375"/>
    </source>
</evidence>
<reference evidence="2 3" key="1">
    <citation type="submission" date="2015-10" db="EMBL/GenBank/DDBJ databases">
        <title>Draft genome sequence of Streptomyces griseorubiginosus DSM 40469, type strain for the species Streptomyces griseorubiginosus.</title>
        <authorList>
            <person name="Ruckert C."/>
            <person name="Winkler A."/>
            <person name="Kalinowski J."/>
            <person name="Kampfer P."/>
            <person name="Glaeser S."/>
        </authorList>
    </citation>
    <scope>NUCLEOTIDE SEQUENCE [LARGE SCALE GENOMIC DNA]</scope>
    <source>
        <strain evidence="2 3">DSM 40469</strain>
    </source>
</reference>
<feature type="region of interest" description="Disordered" evidence="1">
    <location>
        <begin position="1"/>
        <end position="74"/>
    </location>
</feature>
<dbReference type="Proteomes" id="UP000054375">
    <property type="component" value="Unassembled WGS sequence"/>
</dbReference>
<dbReference type="RefSeq" id="WP_062242841.1">
    <property type="nucleotide sequence ID" value="NZ_JBIAVY010000015.1"/>
</dbReference>
<keyword evidence="3" id="KW-1185">Reference proteome</keyword>